<evidence type="ECO:0000256" key="2">
    <source>
        <dbReference type="ARBA" id="ARBA00005947"/>
    </source>
</evidence>
<dbReference type="GO" id="GO:0004407">
    <property type="term" value="F:histone deacetylase activity"/>
    <property type="evidence" value="ECO:0007669"/>
    <property type="project" value="TreeGrafter"/>
</dbReference>
<protein>
    <submittedName>
        <fullName evidence="7">Histone deacetylase family protein</fullName>
    </submittedName>
</protein>
<dbReference type="PANTHER" id="PTHR10625">
    <property type="entry name" value="HISTONE DEACETYLASE HDAC1-RELATED"/>
    <property type="match status" value="1"/>
</dbReference>
<dbReference type="GO" id="GO:0016787">
    <property type="term" value="F:hydrolase activity"/>
    <property type="evidence" value="ECO:0007669"/>
    <property type="project" value="UniProtKB-KW"/>
</dbReference>
<dbReference type="PANTHER" id="PTHR10625:SF17">
    <property type="entry name" value="HISTONE DEACETYLASE 8"/>
    <property type="match status" value="1"/>
</dbReference>
<feature type="domain" description="Histone deacetylase" evidence="6">
    <location>
        <begin position="28"/>
        <end position="337"/>
    </location>
</feature>
<proteinExistence type="inferred from homology"/>
<dbReference type="PRINTS" id="PR01270">
    <property type="entry name" value="HDASUPER"/>
</dbReference>
<dbReference type="AlphaFoldDB" id="A0A4R5QKT6"/>
<comment type="caution">
    <text evidence="7">The sequence shown here is derived from an EMBL/GenBank/DDBJ whole genome shotgun (WGS) entry which is preliminary data.</text>
</comment>
<organism evidence="7 8">
    <name type="scientific">Dankookia rubra</name>
    <dbReference type="NCBI Taxonomy" id="1442381"/>
    <lineage>
        <taxon>Bacteria</taxon>
        <taxon>Pseudomonadati</taxon>
        <taxon>Pseudomonadota</taxon>
        <taxon>Alphaproteobacteria</taxon>
        <taxon>Acetobacterales</taxon>
        <taxon>Roseomonadaceae</taxon>
        <taxon>Dankookia</taxon>
    </lineage>
</organism>
<evidence type="ECO:0000256" key="5">
    <source>
        <dbReference type="ARBA" id="ARBA00022833"/>
    </source>
</evidence>
<keyword evidence="3" id="KW-0479">Metal-binding</keyword>
<comment type="cofactor">
    <cofactor evidence="1">
        <name>Zn(2+)</name>
        <dbReference type="ChEBI" id="CHEBI:29105"/>
    </cofactor>
</comment>
<comment type="similarity">
    <text evidence="2">Belongs to the histone deacetylase family.</text>
</comment>
<name>A0A4R5QKT6_9PROT</name>
<evidence type="ECO:0000259" key="6">
    <source>
        <dbReference type="Pfam" id="PF00850"/>
    </source>
</evidence>
<evidence type="ECO:0000256" key="4">
    <source>
        <dbReference type="ARBA" id="ARBA00022801"/>
    </source>
</evidence>
<dbReference type="EMBL" id="SMSJ01000003">
    <property type="protein sequence ID" value="TDH64084.1"/>
    <property type="molecule type" value="Genomic_DNA"/>
</dbReference>
<gene>
    <name evidence="7" type="ORF">E2C06_03790</name>
</gene>
<accession>A0A4R5QKT6</accession>
<dbReference type="GO" id="GO:0040029">
    <property type="term" value="P:epigenetic regulation of gene expression"/>
    <property type="evidence" value="ECO:0007669"/>
    <property type="project" value="TreeGrafter"/>
</dbReference>
<evidence type="ECO:0000313" key="7">
    <source>
        <dbReference type="EMBL" id="TDH64084.1"/>
    </source>
</evidence>
<keyword evidence="5" id="KW-0862">Zinc</keyword>
<dbReference type="InterPro" id="IPR023801">
    <property type="entry name" value="His_deacetylse_dom"/>
</dbReference>
<dbReference type="GO" id="GO:0046872">
    <property type="term" value="F:metal ion binding"/>
    <property type="evidence" value="ECO:0007669"/>
    <property type="project" value="UniProtKB-KW"/>
</dbReference>
<keyword evidence="8" id="KW-1185">Reference proteome</keyword>
<dbReference type="InterPro" id="IPR000286">
    <property type="entry name" value="HDACs"/>
</dbReference>
<dbReference type="OrthoDB" id="9808367at2"/>
<evidence type="ECO:0000256" key="3">
    <source>
        <dbReference type="ARBA" id="ARBA00022723"/>
    </source>
</evidence>
<dbReference type="InterPro" id="IPR037138">
    <property type="entry name" value="His_deacetylse_dom_sf"/>
</dbReference>
<sequence>MRAFHHPDQARHTPRFFLTRGEVRPNFEVPERAASLLAGLQALGIVPDVAAPAGRAALTRVHTPDYVEYLATAAAAWADLPSGGPEVVANIHPAPEMLAHGARAGNHIIGQAGWYSADAACPIGPGTWEATLSAAGVALAAAAEAAAGRSAYALCRPPGHHAYAARAGGHCYVNNAALAVEALRAAGAPRVATLDIDSHHGNGTQGIFWEREDVLTVSVHGDPTRYYPWYVGHAEERGAGAGAGCNLNLPLAIGSGDAPWLEAVARGVQVARDFGAEALVVSLGFDASEHEPLNALSVTADGFARAGALIAGLGLPSALIQEGGYNIDLLGSLLQRFLTGWSEA</sequence>
<evidence type="ECO:0000256" key="1">
    <source>
        <dbReference type="ARBA" id="ARBA00001947"/>
    </source>
</evidence>
<dbReference type="Gene3D" id="3.40.800.20">
    <property type="entry name" value="Histone deacetylase domain"/>
    <property type="match status" value="1"/>
</dbReference>
<dbReference type="InterPro" id="IPR023696">
    <property type="entry name" value="Ureohydrolase_dom_sf"/>
</dbReference>
<keyword evidence="4" id="KW-0378">Hydrolase</keyword>
<dbReference type="CDD" id="cd10001">
    <property type="entry name" value="HDAC_classII_APAH"/>
    <property type="match status" value="1"/>
</dbReference>
<evidence type="ECO:0000313" key="8">
    <source>
        <dbReference type="Proteomes" id="UP000295096"/>
    </source>
</evidence>
<dbReference type="SUPFAM" id="SSF52768">
    <property type="entry name" value="Arginase/deacetylase"/>
    <property type="match status" value="1"/>
</dbReference>
<dbReference type="Pfam" id="PF00850">
    <property type="entry name" value="Hist_deacetyl"/>
    <property type="match status" value="1"/>
</dbReference>
<reference evidence="7 8" key="1">
    <citation type="journal article" date="2016" name="J. Microbiol.">
        <title>Dankookia rubra gen. nov., sp. nov., an alphaproteobacterium isolated from sediment of a shallow stream.</title>
        <authorList>
            <person name="Kim W.H."/>
            <person name="Kim D.H."/>
            <person name="Kang K."/>
            <person name="Ahn T.Y."/>
        </authorList>
    </citation>
    <scope>NUCLEOTIDE SEQUENCE [LARGE SCALE GENOMIC DNA]</scope>
    <source>
        <strain evidence="7 8">JCM30602</strain>
    </source>
</reference>
<dbReference type="Proteomes" id="UP000295096">
    <property type="component" value="Unassembled WGS sequence"/>
</dbReference>